<dbReference type="OrthoDB" id="10466866at2759"/>
<evidence type="ECO:0000313" key="3">
    <source>
        <dbReference type="Proteomes" id="UP000033710"/>
    </source>
</evidence>
<organism evidence="2 3">
    <name type="scientific">Sporothrix schenckii 1099-18</name>
    <dbReference type="NCBI Taxonomy" id="1397361"/>
    <lineage>
        <taxon>Eukaryota</taxon>
        <taxon>Fungi</taxon>
        <taxon>Dikarya</taxon>
        <taxon>Ascomycota</taxon>
        <taxon>Pezizomycotina</taxon>
        <taxon>Sordariomycetes</taxon>
        <taxon>Sordariomycetidae</taxon>
        <taxon>Ophiostomatales</taxon>
        <taxon>Ophiostomataceae</taxon>
        <taxon>Sporothrix</taxon>
    </lineage>
</organism>
<dbReference type="VEuPathDB" id="FungiDB:SPSK_05772"/>
<dbReference type="GeneID" id="27667784"/>
<accession>A0A0F2LU78</accession>
<dbReference type="EMBL" id="AXCR01000012">
    <property type="protein sequence ID" value="KJR81023.1"/>
    <property type="molecule type" value="Genomic_DNA"/>
</dbReference>
<reference evidence="2 3" key="2">
    <citation type="journal article" date="2015" name="Eukaryot. Cell">
        <title>Asexual propagation of a virulent clone complex in a human and feline outbreak of sporotrichosis.</title>
        <authorList>
            <person name="Teixeira Mde M."/>
            <person name="Rodrigues A.M."/>
            <person name="Tsui C.K."/>
            <person name="de Almeida L.G."/>
            <person name="Van Diepeningen A.D."/>
            <person name="van den Ende B.G."/>
            <person name="Fernandes G.F."/>
            <person name="Kano R."/>
            <person name="Hamelin R.C."/>
            <person name="Lopes-Bezerra L.M."/>
            <person name="Vasconcelos A.T."/>
            <person name="de Hoog S."/>
            <person name="de Camargo Z.P."/>
            <person name="Felipe M.S."/>
        </authorList>
    </citation>
    <scope>NUCLEOTIDE SEQUENCE [LARGE SCALE GENOMIC DNA]</scope>
    <source>
        <strain evidence="2 3">1099-18</strain>
    </source>
</reference>
<evidence type="ECO:0000313" key="2">
    <source>
        <dbReference type="EMBL" id="KJR81023.1"/>
    </source>
</evidence>
<dbReference type="AlphaFoldDB" id="A0A0F2LU78"/>
<dbReference type="Proteomes" id="UP000033710">
    <property type="component" value="Unassembled WGS sequence"/>
</dbReference>
<evidence type="ECO:0000256" key="1">
    <source>
        <dbReference type="SAM" id="MobiDB-lite"/>
    </source>
</evidence>
<dbReference type="RefSeq" id="XP_016583699.1">
    <property type="nucleotide sequence ID" value="XM_016732507.1"/>
</dbReference>
<gene>
    <name evidence="2" type="ORF">SPSK_05772</name>
</gene>
<name>A0A0F2LU78_SPOSC</name>
<proteinExistence type="predicted"/>
<feature type="compositionally biased region" description="Polar residues" evidence="1">
    <location>
        <begin position="7"/>
        <end position="19"/>
    </location>
</feature>
<dbReference type="KEGG" id="ssck:SPSK_05772"/>
<comment type="caution">
    <text evidence="2">The sequence shown here is derived from an EMBL/GenBank/DDBJ whole genome shotgun (WGS) entry which is preliminary data.</text>
</comment>
<reference evidence="2 3" key="1">
    <citation type="journal article" date="2014" name="BMC Genomics">
        <title>Comparative genomics of the major fungal agents of human and animal Sporotrichosis: Sporothrix schenckii and Sporothrix brasiliensis.</title>
        <authorList>
            <person name="Teixeira M.M."/>
            <person name="de Almeida L.G."/>
            <person name="Kubitschek-Barreira P."/>
            <person name="Alves F.L."/>
            <person name="Kioshima E.S."/>
            <person name="Abadio A.K."/>
            <person name="Fernandes L."/>
            <person name="Derengowski L.S."/>
            <person name="Ferreira K.S."/>
            <person name="Souza R.C."/>
            <person name="Ruiz J.C."/>
            <person name="de Andrade N.C."/>
            <person name="Paes H.C."/>
            <person name="Nicola A.M."/>
            <person name="Albuquerque P."/>
            <person name="Gerber A.L."/>
            <person name="Martins V.P."/>
            <person name="Peconick L.D."/>
            <person name="Neto A.V."/>
            <person name="Chaucanez C.B."/>
            <person name="Silva P.A."/>
            <person name="Cunha O.L."/>
            <person name="de Oliveira F.F."/>
            <person name="dos Santos T.C."/>
            <person name="Barros A.L."/>
            <person name="Soares M.A."/>
            <person name="de Oliveira L.M."/>
            <person name="Marini M.M."/>
            <person name="Villalobos-Duno H."/>
            <person name="Cunha M.M."/>
            <person name="de Hoog S."/>
            <person name="da Silveira J.F."/>
            <person name="Henrissat B."/>
            <person name="Nino-Vega G.A."/>
            <person name="Cisalpino P.S."/>
            <person name="Mora-Montes H.M."/>
            <person name="Almeida S.R."/>
            <person name="Stajich J.E."/>
            <person name="Lopes-Bezerra L.M."/>
            <person name="Vasconcelos A.T."/>
            <person name="Felipe M.S."/>
        </authorList>
    </citation>
    <scope>NUCLEOTIDE SEQUENCE [LARGE SCALE GENOMIC DNA]</scope>
    <source>
        <strain evidence="2 3">1099-18</strain>
    </source>
</reference>
<sequence>MERNDDTLQPSQRQQTGQRGTPMRLAAVHPHSNLHTKHMEHMEHIDVVGLFALYSAHPSRRSGNGARMQTPT</sequence>
<feature type="region of interest" description="Disordered" evidence="1">
    <location>
        <begin position="1"/>
        <end position="27"/>
    </location>
</feature>
<protein>
    <submittedName>
        <fullName evidence="2">Uncharacterized protein</fullName>
    </submittedName>
</protein>